<dbReference type="HOGENOM" id="CLU_2759344_0_0_1"/>
<proteinExistence type="predicted"/>
<dbReference type="EMBL" id="CH476633">
    <property type="protein sequence ID" value="EDN93467.1"/>
    <property type="molecule type" value="Genomic_DNA"/>
</dbReference>
<evidence type="ECO:0000313" key="1">
    <source>
        <dbReference type="EMBL" id="EDN93467.1"/>
    </source>
</evidence>
<sequence length="70" mass="8250">MIPCPLRLAQILMNRSSCRLAQSIPLATTKLPRIFRHLQYRPHYTCGLRLLPKVQRMELQLPNIRRERAA</sequence>
<evidence type="ECO:0000313" key="2">
    <source>
        <dbReference type="Proteomes" id="UP000001312"/>
    </source>
</evidence>
<accession>A7EVH5</accession>
<gene>
    <name evidence="1" type="ORF">SS1G_09333</name>
</gene>
<dbReference type="InParanoid" id="A7EVH5"/>
<dbReference type="KEGG" id="ssl:SS1G_09333"/>
<keyword evidence="2" id="KW-1185">Reference proteome</keyword>
<dbReference type="RefSeq" id="XP_001589612.1">
    <property type="nucleotide sequence ID" value="XM_001589562.1"/>
</dbReference>
<name>A7EVH5_SCLS1</name>
<dbReference type="Proteomes" id="UP000001312">
    <property type="component" value="Unassembled WGS sequence"/>
</dbReference>
<dbReference type="GeneID" id="5485773"/>
<organism evidence="1 2">
    <name type="scientific">Sclerotinia sclerotiorum (strain ATCC 18683 / 1980 / Ss-1)</name>
    <name type="common">White mold</name>
    <name type="synonym">Whetzelinia sclerotiorum</name>
    <dbReference type="NCBI Taxonomy" id="665079"/>
    <lineage>
        <taxon>Eukaryota</taxon>
        <taxon>Fungi</taxon>
        <taxon>Dikarya</taxon>
        <taxon>Ascomycota</taxon>
        <taxon>Pezizomycotina</taxon>
        <taxon>Leotiomycetes</taxon>
        <taxon>Helotiales</taxon>
        <taxon>Sclerotiniaceae</taxon>
        <taxon>Sclerotinia</taxon>
    </lineage>
</organism>
<protein>
    <submittedName>
        <fullName evidence="1">Uncharacterized protein</fullName>
    </submittedName>
</protein>
<reference evidence="2" key="1">
    <citation type="journal article" date="2011" name="PLoS Genet.">
        <title>Genomic analysis of the necrotrophic fungal pathogens Sclerotinia sclerotiorum and Botrytis cinerea.</title>
        <authorList>
            <person name="Amselem J."/>
            <person name="Cuomo C.A."/>
            <person name="van Kan J.A."/>
            <person name="Viaud M."/>
            <person name="Benito E.P."/>
            <person name="Couloux A."/>
            <person name="Coutinho P.M."/>
            <person name="de Vries R.P."/>
            <person name="Dyer P.S."/>
            <person name="Fillinger S."/>
            <person name="Fournier E."/>
            <person name="Gout L."/>
            <person name="Hahn M."/>
            <person name="Kohn L."/>
            <person name="Lapalu N."/>
            <person name="Plummer K.M."/>
            <person name="Pradier J.M."/>
            <person name="Quevillon E."/>
            <person name="Sharon A."/>
            <person name="Simon A."/>
            <person name="ten Have A."/>
            <person name="Tudzynski B."/>
            <person name="Tudzynski P."/>
            <person name="Wincker P."/>
            <person name="Andrew M."/>
            <person name="Anthouard V."/>
            <person name="Beever R.E."/>
            <person name="Beffa R."/>
            <person name="Benoit I."/>
            <person name="Bouzid O."/>
            <person name="Brault B."/>
            <person name="Chen Z."/>
            <person name="Choquer M."/>
            <person name="Collemare J."/>
            <person name="Cotton P."/>
            <person name="Danchin E.G."/>
            <person name="Da Silva C."/>
            <person name="Gautier A."/>
            <person name="Giraud C."/>
            <person name="Giraud T."/>
            <person name="Gonzalez C."/>
            <person name="Grossetete S."/>
            <person name="Guldener U."/>
            <person name="Henrissat B."/>
            <person name="Howlett B.J."/>
            <person name="Kodira C."/>
            <person name="Kretschmer M."/>
            <person name="Lappartient A."/>
            <person name="Leroch M."/>
            <person name="Levis C."/>
            <person name="Mauceli E."/>
            <person name="Neuveglise C."/>
            <person name="Oeser B."/>
            <person name="Pearson M."/>
            <person name="Poulain J."/>
            <person name="Poussereau N."/>
            <person name="Quesneville H."/>
            <person name="Rascle C."/>
            <person name="Schumacher J."/>
            <person name="Segurens B."/>
            <person name="Sexton A."/>
            <person name="Silva E."/>
            <person name="Sirven C."/>
            <person name="Soanes D.M."/>
            <person name="Talbot N.J."/>
            <person name="Templeton M."/>
            <person name="Yandava C."/>
            <person name="Yarden O."/>
            <person name="Zeng Q."/>
            <person name="Rollins J.A."/>
            <person name="Lebrun M.H."/>
            <person name="Dickman M."/>
        </authorList>
    </citation>
    <scope>NUCLEOTIDE SEQUENCE [LARGE SCALE GENOMIC DNA]</scope>
    <source>
        <strain evidence="2">ATCC 18683 / 1980 / Ss-1</strain>
    </source>
</reference>
<dbReference type="AlphaFoldDB" id="A7EVH5"/>